<dbReference type="RefSeq" id="WP_169524863.1">
    <property type="nucleotide sequence ID" value="NZ_JAAMPT010000209.1"/>
</dbReference>
<accession>A0ABX1QZD5</accession>
<evidence type="ECO:0000313" key="2">
    <source>
        <dbReference type="Proteomes" id="UP000767947"/>
    </source>
</evidence>
<evidence type="ECO:0000313" key="1">
    <source>
        <dbReference type="EMBL" id="NMH26169.1"/>
    </source>
</evidence>
<comment type="caution">
    <text evidence="1">The sequence shown here is derived from an EMBL/GenBank/DDBJ whole genome shotgun (WGS) entry which is preliminary data.</text>
</comment>
<keyword evidence="2" id="KW-1185">Reference proteome</keyword>
<sequence length="192" mass="21628">MRKFALIAIVLSLMVSCQKKQKPETESLMKTQGDSICIGLSDYSRLTTVAEQVEWLTEYGEIVCKDSLSEGIINIHKIDSKKIQSQHTVAYSRKWKTIRKFVGLNFYNAYLGFDFNGSSDVIAIKLVPSFEPTVPTYSIPFINAIAEYDNLTDDSTIEFRTGMINSTQVLLVITKDESNNIINYYDASGNPI</sequence>
<evidence type="ECO:0008006" key="3">
    <source>
        <dbReference type="Google" id="ProtNLM"/>
    </source>
</evidence>
<dbReference type="Proteomes" id="UP000767947">
    <property type="component" value="Unassembled WGS sequence"/>
</dbReference>
<name>A0ABX1QZD5_9FLAO</name>
<proteinExistence type="predicted"/>
<dbReference type="PROSITE" id="PS51257">
    <property type="entry name" value="PROKAR_LIPOPROTEIN"/>
    <property type="match status" value="1"/>
</dbReference>
<organism evidence="1 2">
    <name type="scientific">Flavobacterium solisilvae</name>
    <dbReference type="NCBI Taxonomy" id="1852019"/>
    <lineage>
        <taxon>Bacteria</taxon>
        <taxon>Pseudomonadati</taxon>
        <taxon>Bacteroidota</taxon>
        <taxon>Flavobacteriia</taxon>
        <taxon>Flavobacteriales</taxon>
        <taxon>Flavobacteriaceae</taxon>
        <taxon>Flavobacterium</taxon>
    </lineage>
</organism>
<reference evidence="1 2" key="1">
    <citation type="submission" date="2020-02" db="EMBL/GenBank/DDBJ databases">
        <title>Flavobacterium sp. genome.</title>
        <authorList>
            <person name="Jung H.S."/>
            <person name="Baek J.H."/>
            <person name="Jeon C.O."/>
        </authorList>
    </citation>
    <scope>NUCLEOTIDE SEQUENCE [LARGE SCALE GENOMIC DNA]</scope>
    <source>
        <strain evidence="1 2">SE-s27</strain>
    </source>
</reference>
<gene>
    <name evidence="1" type="ORF">G6042_12930</name>
</gene>
<dbReference type="EMBL" id="JAAMPT010000209">
    <property type="protein sequence ID" value="NMH26169.1"/>
    <property type="molecule type" value="Genomic_DNA"/>
</dbReference>
<protein>
    <recommendedName>
        <fullName evidence="3">Lipoprotein</fullName>
    </recommendedName>
</protein>